<dbReference type="InParanoid" id="A0A2N3N7I4"/>
<dbReference type="Pfam" id="PF07992">
    <property type="entry name" value="Pyr_redox_2"/>
    <property type="match status" value="1"/>
</dbReference>
<evidence type="ECO:0000256" key="2">
    <source>
        <dbReference type="ARBA" id="ARBA00022630"/>
    </source>
</evidence>
<dbReference type="GO" id="GO:0005739">
    <property type="term" value="C:mitochondrion"/>
    <property type="evidence" value="ECO:0007669"/>
    <property type="project" value="TreeGrafter"/>
</dbReference>
<comment type="similarity">
    <text evidence="1">Belongs to the NADH dehydrogenase family.</text>
</comment>
<keyword evidence="5" id="KW-0520">NAD</keyword>
<evidence type="ECO:0000313" key="9">
    <source>
        <dbReference type="EMBL" id="PKS08390.1"/>
    </source>
</evidence>
<keyword evidence="4" id="KW-0560">Oxidoreductase</keyword>
<evidence type="ECO:0000256" key="6">
    <source>
        <dbReference type="SAM" id="MobiDB-lite"/>
    </source>
</evidence>
<dbReference type="InterPro" id="IPR054585">
    <property type="entry name" value="NDH2-like_C"/>
</dbReference>
<gene>
    <name evidence="9" type="ORF">jhhlp_005334</name>
</gene>
<feature type="region of interest" description="Disordered" evidence="6">
    <location>
        <begin position="1"/>
        <end position="26"/>
    </location>
</feature>
<evidence type="ECO:0000259" key="7">
    <source>
        <dbReference type="Pfam" id="PF07992"/>
    </source>
</evidence>
<keyword evidence="2" id="KW-0285">Flavoprotein</keyword>
<evidence type="ECO:0000256" key="4">
    <source>
        <dbReference type="ARBA" id="ARBA00023002"/>
    </source>
</evidence>
<protein>
    <submittedName>
        <fullName evidence="9">Uncharacterized protein</fullName>
    </submittedName>
</protein>
<feature type="domain" description="FAD/NAD(P)-binding" evidence="7">
    <location>
        <begin position="50"/>
        <end position="361"/>
    </location>
</feature>
<dbReference type="Pfam" id="PF22366">
    <property type="entry name" value="NDH2_C"/>
    <property type="match status" value="1"/>
</dbReference>
<dbReference type="PRINTS" id="PR00368">
    <property type="entry name" value="FADPNR"/>
</dbReference>
<dbReference type="GO" id="GO:0003954">
    <property type="term" value="F:NADH dehydrogenase activity"/>
    <property type="evidence" value="ECO:0007669"/>
    <property type="project" value="InterPro"/>
</dbReference>
<comment type="caution">
    <text evidence="9">The sequence shown here is derived from an EMBL/GenBank/DDBJ whole genome shotgun (WGS) entry which is preliminary data.</text>
</comment>
<evidence type="ECO:0000313" key="10">
    <source>
        <dbReference type="Proteomes" id="UP000233524"/>
    </source>
</evidence>
<organism evidence="9 10">
    <name type="scientific">Lomentospora prolificans</name>
    <dbReference type="NCBI Taxonomy" id="41688"/>
    <lineage>
        <taxon>Eukaryota</taxon>
        <taxon>Fungi</taxon>
        <taxon>Dikarya</taxon>
        <taxon>Ascomycota</taxon>
        <taxon>Pezizomycotina</taxon>
        <taxon>Sordariomycetes</taxon>
        <taxon>Hypocreomycetidae</taxon>
        <taxon>Microascales</taxon>
        <taxon>Microascaceae</taxon>
        <taxon>Lomentospora</taxon>
    </lineage>
</organism>
<evidence type="ECO:0000256" key="1">
    <source>
        <dbReference type="ARBA" id="ARBA00005272"/>
    </source>
</evidence>
<evidence type="ECO:0000259" key="8">
    <source>
        <dbReference type="Pfam" id="PF22366"/>
    </source>
</evidence>
<dbReference type="SUPFAM" id="SSF51905">
    <property type="entry name" value="FAD/NAD(P)-binding domain"/>
    <property type="match status" value="2"/>
</dbReference>
<accession>A0A2N3N7I4</accession>
<reference evidence="9 10" key="1">
    <citation type="journal article" date="2017" name="G3 (Bethesda)">
        <title>First Draft Genome Sequence of the Pathogenic Fungus Lomentospora prolificans (Formerly Scedosporium prolificans).</title>
        <authorList>
            <person name="Luo R."/>
            <person name="Zimin A."/>
            <person name="Workman R."/>
            <person name="Fan Y."/>
            <person name="Pertea G."/>
            <person name="Grossman N."/>
            <person name="Wear M.P."/>
            <person name="Jia B."/>
            <person name="Miller H."/>
            <person name="Casadevall A."/>
            <person name="Timp W."/>
            <person name="Zhang S.X."/>
            <person name="Salzberg S.L."/>
        </authorList>
    </citation>
    <scope>NUCLEOTIDE SEQUENCE [LARGE SCALE GENOMIC DNA]</scope>
    <source>
        <strain evidence="9 10">JHH-5317</strain>
    </source>
</reference>
<dbReference type="PANTHER" id="PTHR43706:SF17">
    <property type="entry name" value="NADH DEHYDROGENASE (EUROFUNG)"/>
    <property type="match status" value="1"/>
</dbReference>
<dbReference type="Proteomes" id="UP000233524">
    <property type="component" value="Unassembled WGS sequence"/>
</dbReference>
<dbReference type="AlphaFoldDB" id="A0A2N3N7I4"/>
<dbReference type="InterPro" id="IPR036188">
    <property type="entry name" value="FAD/NAD-bd_sf"/>
</dbReference>
<name>A0A2N3N7I4_9PEZI</name>
<dbReference type="OrthoDB" id="3244603at2759"/>
<keyword evidence="3" id="KW-0274">FAD</keyword>
<dbReference type="PANTHER" id="PTHR43706">
    <property type="entry name" value="NADH DEHYDROGENASE"/>
    <property type="match status" value="1"/>
</dbReference>
<evidence type="ECO:0000256" key="5">
    <source>
        <dbReference type="ARBA" id="ARBA00023027"/>
    </source>
</evidence>
<keyword evidence="10" id="KW-1185">Reference proteome</keyword>
<evidence type="ECO:0000256" key="3">
    <source>
        <dbReference type="ARBA" id="ARBA00022827"/>
    </source>
</evidence>
<dbReference type="EMBL" id="NLAX01000697">
    <property type="protein sequence ID" value="PKS08390.1"/>
    <property type="molecule type" value="Genomic_DNA"/>
</dbReference>
<dbReference type="InterPro" id="IPR023753">
    <property type="entry name" value="FAD/NAD-binding_dom"/>
</dbReference>
<dbReference type="VEuPathDB" id="FungiDB:jhhlp_005334"/>
<feature type="domain" description="External alternative NADH-ubiquinone oxidoreductase-like C-terminal" evidence="8">
    <location>
        <begin position="479"/>
        <end position="547"/>
    </location>
</feature>
<dbReference type="InterPro" id="IPR045024">
    <property type="entry name" value="NDH-2"/>
</dbReference>
<dbReference type="STRING" id="41688.A0A2N3N7I4"/>
<sequence length="551" mass="61717">MTEPKEFYDLRNAGRSRQGGGQSRTLADVQHRYSRRLYSETTREDRKRERVVILGSGWGGYTLSRKLSTKEFSPLVISPRSYFLFTPLLTSTAGGSLDFSQVIEPIRDSKARVGYIQAQARSVDFNRKIVSCEPAVINSDIPPAAAQTHDEEVQHVKKSDTSNITESPKRFRRGPTFDVPYDKLVIAVGAMTRTFDTPGVRENALFFKDIEDARRVKRRVRECFELAMLPTTSPDMKKWLLHFAIVGAGPTGTELAASIRDLIFPDLMKRYPDLSGIPRISLYDVAPKVLSMFDEHLSQYAMETMKSEGIEIKTSHHVESLRWGAPGEKPPHDITDPSRCLTIKTKEQGEEGIGVCVWATGNMMDQFITRSLDAVEEFPASSVLTHGGPAVGGGSWKVKKTEKIGSLAVNDHLQVQLVNETGRTVVLKDVFAIGDNATPESNPPPATAQATYQEAKWLGSQLNKGLSEDSPPFSFRSLGVMAYIGDSRALMQFPNKDSKWKAWLPTNVTGRVARLIWNSAYITMSISWKNKFRVAIRWMLNWVFGKDVSRY</sequence>
<dbReference type="Gene3D" id="3.50.50.100">
    <property type="match status" value="1"/>
</dbReference>
<proteinExistence type="inferred from homology"/>